<evidence type="ECO:0000313" key="4">
    <source>
        <dbReference type="Proteomes" id="UP000030762"/>
    </source>
</evidence>
<sequence length="590" mass="65393">MRLWSMDMDDAALVASLRDAPDFDATMALLTPSADVKQLLPSLGVLLGESLHPFLCTVVAKEVQQAAETPSIELFRANSPGMRLLSEFSYLVGDAYFRSVLLAPLETLYDSSESYEVNETVPLDALSANQSRLEATAQAILDSLLAAECPAPLARVCLAFRHCVATTFHTYTDAALGGFLFLRVLCPAVVVPAKAHLFPGRPMPPIARRATVLVAKLLQNLANNVLFGAKEEYMTPFNGFIRKNYAAVVALYDRICTSATASEHAPYTLPTAMSYATALEVVKRERVKSAPVNKTELLLAQSTEPTVLMSAPIDRSSHTSHRQSNVRDRTSQFTRSFGTFVQRSSNFFMTSRGEGSSTRATETARHRPLPWRDVKAHMGSLNATDVRPRHSQYIDWIQRSIAYLVKASAENEDMLSWRPLKQKHGVQLWTRDVHAITEVRASVVVRSGKKACFSYLCSSRGRKTWGQGWNYEREVELVDHTTRVLYKSTNGSSRLWSFSADQDIALLESAGYDADRPATLVFQSVYRSDVPPVQGCARVELRASGFVLRAEGPTETRLSVIYRFDTGQQAGWTKHALAIARVKLDLESSV</sequence>
<dbReference type="AlphaFoldDB" id="T0R266"/>
<dbReference type="RefSeq" id="XP_008620480.1">
    <property type="nucleotide sequence ID" value="XM_008622258.1"/>
</dbReference>
<dbReference type="OrthoDB" id="775356at2759"/>
<dbReference type="SUPFAM" id="SSF55961">
    <property type="entry name" value="Bet v1-like"/>
    <property type="match status" value="1"/>
</dbReference>
<dbReference type="InterPro" id="IPR039360">
    <property type="entry name" value="Ras_GTPase"/>
</dbReference>
<dbReference type="SMART" id="SM00323">
    <property type="entry name" value="RasGAP"/>
    <property type="match status" value="1"/>
</dbReference>
<feature type="domain" description="Ras-GAP" evidence="2">
    <location>
        <begin position="51"/>
        <end position="223"/>
    </location>
</feature>
<dbReference type="InterPro" id="IPR023393">
    <property type="entry name" value="START-like_dom_sf"/>
</dbReference>
<gene>
    <name evidence="3" type="ORF">SDRG_16063</name>
</gene>
<dbReference type="SUPFAM" id="SSF48350">
    <property type="entry name" value="GTPase activation domain, GAP"/>
    <property type="match status" value="1"/>
</dbReference>
<dbReference type="GeneID" id="19956790"/>
<protein>
    <recommendedName>
        <fullName evidence="2">Ras-GAP domain-containing protein</fullName>
    </recommendedName>
</protein>
<dbReference type="Proteomes" id="UP000030762">
    <property type="component" value="Unassembled WGS sequence"/>
</dbReference>
<name>T0R266_SAPDV</name>
<dbReference type="PANTHER" id="PTHR10194">
    <property type="entry name" value="RAS GTPASE-ACTIVATING PROTEINS"/>
    <property type="match status" value="1"/>
</dbReference>
<dbReference type="PANTHER" id="PTHR10194:SF60">
    <property type="entry name" value="RAS GTPASE-ACTIVATING PROTEIN RASKOL"/>
    <property type="match status" value="1"/>
</dbReference>
<evidence type="ECO:0000313" key="3">
    <source>
        <dbReference type="EMBL" id="EQC26113.1"/>
    </source>
</evidence>
<accession>T0R266</accession>
<dbReference type="VEuPathDB" id="FungiDB:SDRG_16063"/>
<reference evidence="3 4" key="1">
    <citation type="submission" date="2012-04" db="EMBL/GenBank/DDBJ databases">
        <title>The Genome Sequence of Saprolegnia declina VS20.</title>
        <authorList>
            <consortium name="The Broad Institute Genome Sequencing Platform"/>
            <person name="Russ C."/>
            <person name="Nusbaum C."/>
            <person name="Tyler B."/>
            <person name="van West P."/>
            <person name="Dieguez-Uribeondo J."/>
            <person name="de Bruijn I."/>
            <person name="Tripathy S."/>
            <person name="Jiang R."/>
            <person name="Young S.K."/>
            <person name="Zeng Q."/>
            <person name="Gargeya S."/>
            <person name="Fitzgerald M."/>
            <person name="Haas B."/>
            <person name="Abouelleil A."/>
            <person name="Alvarado L."/>
            <person name="Arachchi H.M."/>
            <person name="Berlin A."/>
            <person name="Chapman S.B."/>
            <person name="Goldberg J."/>
            <person name="Griggs A."/>
            <person name="Gujja S."/>
            <person name="Hansen M."/>
            <person name="Howarth C."/>
            <person name="Imamovic A."/>
            <person name="Larimer J."/>
            <person name="McCowen C."/>
            <person name="Montmayeur A."/>
            <person name="Murphy C."/>
            <person name="Neiman D."/>
            <person name="Pearson M."/>
            <person name="Priest M."/>
            <person name="Roberts A."/>
            <person name="Saif S."/>
            <person name="Shea T."/>
            <person name="Sisk P."/>
            <person name="Sykes S."/>
            <person name="Wortman J."/>
            <person name="Nusbaum C."/>
            <person name="Birren B."/>
        </authorList>
    </citation>
    <scope>NUCLEOTIDE SEQUENCE [LARGE SCALE GENOMIC DNA]</scope>
    <source>
        <strain evidence="3 4">VS20</strain>
    </source>
</reference>
<keyword evidence="1" id="KW-0343">GTPase activation</keyword>
<dbReference type="Pfam" id="PF00616">
    <property type="entry name" value="RasGAP"/>
    <property type="match status" value="1"/>
</dbReference>
<proteinExistence type="predicted"/>
<dbReference type="PROSITE" id="PS50018">
    <property type="entry name" value="RAS_GTPASE_ACTIV_2"/>
    <property type="match status" value="1"/>
</dbReference>
<organism evidence="3 4">
    <name type="scientific">Saprolegnia diclina (strain VS20)</name>
    <dbReference type="NCBI Taxonomy" id="1156394"/>
    <lineage>
        <taxon>Eukaryota</taxon>
        <taxon>Sar</taxon>
        <taxon>Stramenopiles</taxon>
        <taxon>Oomycota</taxon>
        <taxon>Saprolegniomycetes</taxon>
        <taxon>Saprolegniales</taxon>
        <taxon>Saprolegniaceae</taxon>
        <taxon>Saprolegnia</taxon>
    </lineage>
</organism>
<dbReference type="Gene3D" id="1.10.506.10">
    <property type="entry name" value="GTPase Activation - p120gap, domain 1"/>
    <property type="match status" value="1"/>
</dbReference>
<dbReference type="EMBL" id="JH767242">
    <property type="protein sequence ID" value="EQC26113.1"/>
    <property type="molecule type" value="Genomic_DNA"/>
</dbReference>
<keyword evidence="4" id="KW-1185">Reference proteome</keyword>
<dbReference type="Gene3D" id="3.30.530.20">
    <property type="match status" value="1"/>
</dbReference>
<dbReference type="InterPro" id="IPR008936">
    <property type="entry name" value="Rho_GTPase_activation_prot"/>
</dbReference>
<dbReference type="OMA" id="VATTFHT"/>
<dbReference type="InterPro" id="IPR001936">
    <property type="entry name" value="RasGAP_dom"/>
</dbReference>
<evidence type="ECO:0000256" key="1">
    <source>
        <dbReference type="ARBA" id="ARBA00022468"/>
    </source>
</evidence>
<dbReference type="InParanoid" id="T0R266"/>
<dbReference type="GO" id="GO:0005096">
    <property type="term" value="F:GTPase activator activity"/>
    <property type="evidence" value="ECO:0007669"/>
    <property type="project" value="UniProtKB-KW"/>
</dbReference>
<evidence type="ECO:0000259" key="2">
    <source>
        <dbReference type="PROSITE" id="PS50018"/>
    </source>
</evidence>
<dbReference type="STRING" id="1156394.T0R266"/>
<dbReference type="eggNOG" id="KOG1826">
    <property type="taxonomic scope" value="Eukaryota"/>
</dbReference>